<dbReference type="Proteomes" id="UP000053681">
    <property type="component" value="Unassembled WGS sequence"/>
</dbReference>
<dbReference type="AlphaFoldDB" id="A0A0V8JM77"/>
<accession>A0A0V8JM77</accession>
<keyword evidence="2" id="KW-1185">Reference proteome</keyword>
<gene>
    <name evidence="1" type="ORF">AS180_09430</name>
</gene>
<evidence type="ECO:0000313" key="1">
    <source>
        <dbReference type="EMBL" id="KSU88133.1"/>
    </source>
</evidence>
<dbReference type="EMBL" id="LNQP01000028">
    <property type="protein sequence ID" value="KSU88133.1"/>
    <property type="molecule type" value="Genomic_DNA"/>
</dbReference>
<organism evidence="1 2">
    <name type="scientific">Priestia veravalensis</name>
    <dbReference type="NCBI Taxonomy" id="1414648"/>
    <lineage>
        <taxon>Bacteria</taxon>
        <taxon>Bacillati</taxon>
        <taxon>Bacillota</taxon>
        <taxon>Bacilli</taxon>
        <taxon>Bacillales</taxon>
        <taxon>Bacillaceae</taxon>
        <taxon>Priestia</taxon>
    </lineage>
</organism>
<evidence type="ECO:0000313" key="2">
    <source>
        <dbReference type="Proteomes" id="UP000053681"/>
    </source>
</evidence>
<dbReference type="GeneID" id="93681613"/>
<name>A0A0V8JM77_9BACI</name>
<reference evidence="1 2" key="1">
    <citation type="submission" date="2015-11" db="EMBL/GenBank/DDBJ databases">
        <title>Bacillus caseinolyticus sp nov.</title>
        <authorList>
            <person name="Dastager S.G."/>
            <person name="Mawlankar R."/>
        </authorList>
    </citation>
    <scope>NUCLEOTIDE SEQUENCE [LARGE SCALE GENOMIC DNA]</scope>
    <source>
        <strain evidence="1 2">SGD-V-76</strain>
    </source>
</reference>
<dbReference type="RefSeq" id="WP_025910192.1">
    <property type="nucleotide sequence ID" value="NZ_KQ758644.1"/>
</dbReference>
<proteinExistence type="predicted"/>
<protein>
    <submittedName>
        <fullName evidence="1">Uncharacterized protein</fullName>
    </submittedName>
</protein>
<comment type="caution">
    <text evidence="1">The sequence shown here is derived from an EMBL/GenBank/DDBJ whole genome shotgun (WGS) entry which is preliminary data.</text>
</comment>
<sequence>MTQTIIKNHEEVLNDVLNQLKEINDFTCRKLETFYEIVVKSGRDTYAIGIDCKVIEGYTEEGLKEACIAKLKRVGWLKGTYA</sequence>